<accession>W6JL94</accession>
<evidence type="ECO:0000313" key="2">
    <source>
        <dbReference type="EMBL" id="BAO50681.1"/>
    </source>
</evidence>
<feature type="region of interest" description="Disordered" evidence="1">
    <location>
        <begin position="55"/>
        <end position="157"/>
    </location>
</feature>
<dbReference type="Proteomes" id="UP000140180">
    <property type="component" value="Segment"/>
</dbReference>
<evidence type="ECO:0000256" key="1">
    <source>
        <dbReference type="SAM" id="MobiDB-lite"/>
    </source>
</evidence>
<evidence type="ECO:0000313" key="3">
    <source>
        <dbReference type="Proteomes" id="UP000140180"/>
    </source>
</evidence>
<feature type="compositionally biased region" description="Basic and acidic residues" evidence="1">
    <location>
        <begin position="70"/>
        <end position="80"/>
    </location>
</feature>
<organismHost>
    <name type="scientific">Bos taurus</name>
    <name type="common">Bovine</name>
    <dbReference type="NCBI Taxonomy" id="9913"/>
</organismHost>
<reference evidence="2 3" key="1">
    <citation type="submission" date="2013-08" db="EMBL/GenBank/DDBJ databases">
        <title>Complete genomic sequence of bovine papillomavirus type 6.</title>
        <authorList>
            <person name="Hatama S."/>
            <person name="Kawauchi K."/>
            <person name="Takahashi C."/>
        </authorList>
    </citation>
    <scope>NUCLEOTIDE SEQUENCE [LARGE SCALE GENOMIC DNA]</scope>
</reference>
<protein>
    <submittedName>
        <fullName evidence="2">E4 protein</fullName>
    </submittedName>
</protein>
<organism evidence="2 3">
    <name type="scientific">Bos taurus papillomavirus 6</name>
    <name type="common">Bovine papillomavirus 6</name>
    <dbReference type="NCBI Taxonomy" id="10563"/>
    <lineage>
        <taxon>Viruses</taxon>
        <taxon>Monodnaviria</taxon>
        <taxon>Shotokuvirae</taxon>
        <taxon>Cossaviricota</taxon>
        <taxon>Papovaviricetes</taxon>
        <taxon>Zurhausenvirales</taxon>
        <taxon>Papillomaviridae</taxon>
        <taxon>Firstpapillomavirinae</taxon>
        <taxon>Xipapillomavirus</taxon>
        <taxon>Xipapillomavirus 1</taxon>
    </lineage>
</organism>
<gene>
    <name evidence="2" type="primary">E4</name>
</gene>
<proteinExistence type="predicted"/>
<dbReference type="EMBL" id="AB845589">
    <property type="protein sequence ID" value="BAO50681.1"/>
    <property type="molecule type" value="Genomic_DNA"/>
</dbReference>
<sequence length="186" mass="21289">MMAFTIQMQREKKCTMCSLQTMPHTTLCWDNGKCILKTTFFLLLLPVRFLVGPDGGNGPKPGATPLDTKPPSHPEDDTPPRRTRTPADGGRGCSRSRGPDRGRDHGRGRHRGRTPDNERRRTPEPTNPPVDKEDEEETEEEVEEEEEEGYEYEKIPLEDSLRKLLDAWETDLQKLRNKLHDDLLSL</sequence>
<feature type="compositionally biased region" description="Acidic residues" evidence="1">
    <location>
        <begin position="132"/>
        <end position="150"/>
    </location>
</feature>
<feature type="compositionally biased region" description="Basic and acidic residues" evidence="1">
    <location>
        <begin position="113"/>
        <end position="123"/>
    </location>
</feature>
<name>W6JL94_BPV6</name>